<comment type="caution">
    <text evidence="9">The sequence shown here is derived from an EMBL/GenBank/DDBJ whole genome shotgun (WGS) entry which is preliminary data.</text>
</comment>
<dbReference type="Proteomes" id="UP001153954">
    <property type="component" value="Unassembled WGS sequence"/>
</dbReference>
<evidence type="ECO:0000256" key="4">
    <source>
        <dbReference type="ARBA" id="ARBA00023163"/>
    </source>
</evidence>
<dbReference type="InterPro" id="IPR028002">
    <property type="entry name" value="Myb_DNA-bind_5"/>
</dbReference>
<comment type="subunit">
    <text evidence="1">Self-associates forming complexes of several hundred monomers.</text>
</comment>
<accession>A0AAU9UUX2</accession>
<gene>
    <name evidence="9" type="ORF">EEDITHA_LOCUS16565</name>
</gene>
<sequence>MCEVEIGTHGGMVEIDGDEQVGVKYEEIETGQYEEYITDDQYEEVEEQVIGMQHLEEVGSEEVILPGMPGEEILQHHTENTYDAVYPAPPSTSSVSKLGNRVSNEQLDKLLEFLSQHPNLAKGVGLGARSKEIVDKQWEILARKLNSINTGSKKSADRWKKYWADIKHKSKTRLAKRKSVLGPNNKDDLLDVDRKILKIIGEQSMFGENDYRVPFTIASIASLASLAPKPLPPVQTQTENNLKAIEKILLPVKQKIYKESVKEQICTDPIQIDSPSMNGQTCTSKVHTSELSEPGPSKGPVEETKPTGLHKNAELIKLERRRVEAESKLAEAALIMAEASRTQAESARAQAETMRTLLELIKEQHRDIRALVELAQKQASCIQNMPNKEN</sequence>
<proteinExistence type="predicted"/>
<protein>
    <recommendedName>
        <fullName evidence="2">Regulatory protein zeste</fullName>
    </recommendedName>
</protein>
<evidence type="ECO:0000256" key="1">
    <source>
        <dbReference type="ARBA" id="ARBA00011764"/>
    </source>
</evidence>
<keyword evidence="10" id="KW-1185">Reference proteome</keyword>
<name>A0AAU9UUX2_EUPED</name>
<organism evidence="9 10">
    <name type="scientific">Euphydryas editha</name>
    <name type="common">Edith's checkerspot</name>
    <dbReference type="NCBI Taxonomy" id="104508"/>
    <lineage>
        <taxon>Eukaryota</taxon>
        <taxon>Metazoa</taxon>
        <taxon>Ecdysozoa</taxon>
        <taxon>Arthropoda</taxon>
        <taxon>Hexapoda</taxon>
        <taxon>Insecta</taxon>
        <taxon>Pterygota</taxon>
        <taxon>Neoptera</taxon>
        <taxon>Endopterygota</taxon>
        <taxon>Lepidoptera</taxon>
        <taxon>Glossata</taxon>
        <taxon>Ditrysia</taxon>
        <taxon>Papilionoidea</taxon>
        <taxon>Nymphalidae</taxon>
        <taxon>Nymphalinae</taxon>
        <taxon>Euphydryas</taxon>
    </lineage>
</organism>
<evidence type="ECO:0000256" key="3">
    <source>
        <dbReference type="ARBA" id="ARBA00023015"/>
    </source>
</evidence>
<feature type="region of interest" description="Disordered" evidence="7">
    <location>
        <begin position="276"/>
        <end position="307"/>
    </location>
</feature>
<evidence type="ECO:0000259" key="8">
    <source>
        <dbReference type="Pfam" id="PF13873"/>
    </source>
</evidence>
<keyword evidence="6" id="KW-0175">Coiled coil</keyword>
<comment type="function">
    <text evidence="5">Involved in transvection phenomena (= synapsis-dependent gene expression), where the synaptic pairing of chromosomes carrying genes with which zeste interacts influences the expression of these genes. Zeste binds to DNA and stimulates transcription from a nearby promoter.</text>
</comment>
<feature type="compositionally biased region" description="Polar residues" evidence="7">
    <location>
        <begin position="276"/>
        <end position="291"/>
    </location>
</feature>
<evidence type="ECO:0000256" key="2">
    <source>
        <dbReference type="ARBA" id="ARBA00016807"/>
    </source>
</evidence>
<evidence type="ECO:0000313" key="10">
    <source>
        <dbReference type="Proteomes" id="UP001153954"/>
    </source>
</evidence>
<reference evidence="9" key="1">
    <citation type="submission" date="2022-03" db="EMBL/GenBank/DDBJ databases">
        <authorList>
            <person name="Tunstrom K."/>
        </authorList>
    </citation>
    <scope>NUCLEOTIDE SEQUENCE</scope>
</reference>
<evidence type="ECO:0000313" key="9">
    <source>
        <dbReference type="EMBL" id="CAH2101852.1"/>
    </source>
</evidence>
<evidence type="ECO:0000256" key="7">
    <source>
        <dbReference type="SAM" id="MobiDB-lite"/>
    </source>
</evidence>
<dbReference type="EMBL" id="CAKOGL010000024">
    <property type="protein sequence ID" value="CAH2101852.1"/>
    <property type="molecule type" value="Genomic_DNA"/>
</dbReference>
<dbReference type="AlphaFoldDB" id="A0AAU9UUX2"/>
<evidence type="ECO:0000256" key="5">
    <source>
        <dbReference type="ARBA" id="ARBA00025466"/>
    </source>
</evidence>
<feature type="coiled-coil region" evidence="6">
    <location>
        <begin position="315"/>
        <end position="378"/>
    </location>
</feature>
<keyword evidence="3" id="KW-0805">Transcription regulation</keyword>
<evidence type="ECO:0000256" key="6">
    <source>
        <dbReference type="SAM" id="Coils"/>
    </source>
</evidence>
<feature type="domain" description="Myb/SANT-like DNA-binding" evidence="8">
    <location>
        <begin position="100"/>
        <end position="175"/>
    </location>
</feature>
<keyword evidence="4" id="KW-0804">Transcription</keyword>
<dbReference type="Pfam" id="PF13873">
    <property type="entry name" value="Myb_DNA-bind_5"/>
    <property type="match status" value="1"/>
</dbReference>